<proteinExistence type="predicted"/>
<dbReference type="GO" id="GO:0003887">
    <property type="term" value="F:DNA-directed DNA polymerase activity"/>
    <property type="evidence" value="ECO:0007669"/>
    <property type="project" value="InterPro"/>
</dbReference>
<sequence length="18" mass="2154">MSWFESRSDNKFIIGSCF</sequence>
<organism evidence="2 3">
    <name type="scientific">Pedobacter petrophilus</name>
    <dbReference type="NCBI Taxonomy" id="1908241"/>
    <lineage>
        <taxon>Bacteria</taxon>
        <taxon>Pseudomonadati</taxon>
        <taxon>Bacteroidota</taxon>
        <taxon>Sphingobacteriia</taxon>
        <taxon>Sphingobacteriales</taxon>
        <taxon>Sphingobacteriaceae</taxon>
        <taxon>Pedobacter</taxon>
    </lineage>
</organism>
<name>A0A7K0FUJ0_9SPHI</name>
<protein>
    <recommendedName>
        <fullName evidence="1">DNA polymerase B exonuclease N-terminal domain-containing protein</fullName>
    </recommendedName>
</protein>
<dbReference type="InterPro" id="IPR013660">
    <property type="entry name" value="DNApol_B_exo_N"/>
</dbReference>
<accession>A0A7K0FUJ0</accession>
<comment type="caution">
    <text evidence="2">The sequence shown here is derived from an EMBL/GenBank/DDBJ whole genome shotgun (WGS) entry which is preliminary data.</text>
</comment>
<dbReference type="Pfam" id="PF08452">
    <property type="entry name" value="DNAP_B_exo_N"/>
    <property type="match status" value="1"/>
</dbReference>
<dbReference type="AlphaFoldDB" id="A0A7K0FUJ0"/>
<evidence type="ECO:0000313" key="3">
    <source>
        <dbReference type="Proteomes" id="UP000487757"/>
    </source>
</evidence>
<evidence type="ECO:0000313" key="2">
    <source>
        <dbReference type="EMBL" id="MRX74992.1"/>
    </source>
</evidence>
<evidence type="ECO:0000259" key="1">
    <source>
        <dbReference type="Pfam" id="PF08452"/>
    </source>
</evidence>
<gene>
    <name evidence="2" type="ORF">GJU39_02730</name>
</gene>
<dbReference type="Proteomes" id="UP000487757">
    <property type="component" value="Unassembled WGS sequence"/>
</dbReference>
<feature type="domain" description="DNA polymerase B exonuclease N-terminal" evidence="1">
    <location>
        <begin position="3"/>
        <end position="13"/>
    </location>
</feature>
<keyword evidence="3" id="KW-1185">Reference proteome</keyword>
<dbReference type="EMBL" id="WKKH01000003">
    <property type="protein sequence ID" value="MRX74992.1"/>
    <property type="molecule type" value="Genomic_DNA"/>
</dbReference>
<reference evidence="2 3" key="1">
    <citation type="submission" date="2019-11" db="EMBL/GenBank/DDBJ databases">
        <title>Pedobacter petrophilus genome.</title>
        <authorList>
            <person name="Feldbauer M.J."/>
            <person name="Newman J.D."/>
        </authorList>
    </citation>
    <scope>NUCLEOTIDE SEQUENCE [LARGE SCALE GENOMIC DNA]</scope>
    <source>
        <strain evidence="2 3">LMG 29686</strain>
    </source>
</reference>